<comment type="similarity">
    <text evidence="14 16">Belongs to the ATP-dependent DNA ligase family.</text>
</comment>
<dbReference type="CDD" id="cd07972">
    <property type="entry name" value="OBF_DNA_ligase_Arch_LigB"/>
    <property type="match status" value="1"/>
</dbReference>
<dbReference type="InterPro" id="IPR016059">
    <property type="entry name" value="DNA_ligase_ATP-dep_CS"/>
</dbReference>
<dbReference type="Gene3D" id="2.40.50.140">
    <property type="entry name" value="Nucleic acid-binding proteins"/>
    <property type="match status" value="1"/>
</dbReference>
<dbReference type="GO" id="GO:0005524">
    <property type="term" value="F:ATP binding"/>
    <property type="evidence" value="ECO:0007669"/>
    <property type="project" value="UniProtKB-UniRule"/>
</dbReference>
<dbReference type="InterPro" id="IPR012309">
    <property type="entry name" value="DNA_ligase_ATP-dep_C"/>
</dbReference>
<evidence type="ECO:0000259" key="17">
    <source>
        <dbReference type="PROSITE" id="PS50160"/>
    </source>
</evidence>
<name>A0A6M0JUP3_9GAMM</name>
<organism evidence="18 19">
    <name type="scientific">Thiorhodococcus minor</name>
    <dbReference type="NCBI Taxonomy" id="57489"/>
    <lineage>
        <taxon>Bacteria</taxon>
        <taxon>Pseudomonadati</taxon>
        <taxon>Pseudomonadota</taxon>
        <taxon>Gammaproteobacteria</taxon>
        <taxon>Chromatiales</taxon>
        <taxon>Chromatiaceae</taxon>
        <taxon>Thiorhodococcus</taxon>
    </lineage>
</organism>
<keyword evidence="2 14" id="KW-0132">Cell division</keyword>
<dbReference type="SUPFAM" id="SSF117018">
    <property type="entry name" value="ATP-dependent DNA ligase DNA-binding domain"/>
    <property type="match status" value="1"/>
</dbReference>
<feature type="binding site" evidence="14">
    <location>
        <position position="381"/>
    </location>
    <ligand>
        <name>ATP</name>
        <dbReference type="ChEBI" id="CHEBI:30616"/>
    </ligand>
</feature>
<sequence>MPPTLALIAATSSEVGSTRSRLKKVASLAGCLHALKPDELPTGVSYLSGVLPQGRIGVGPAALKQAAGVTPAGESRLSLAEVDARLTDIAAIGGQGSTQRRAEALGALFARATAPEQRFLAQLLLGELRQGALEGVLADALAEAFVLPPERVRRAYMLVGDLARVATTARREGLAGIDAFRLQLLQPLRPMLAQTAEDVATALGDAGERVLEYKLDGIRIQAHKDGDQVRLFTRQLNDVSAQIPELVASIAALPARRLVLDGEALVLDAKGRALPFQQTMARLGSKLDVARLSAELPARGFFFDLLLVDGEEVFDRPLLERQRALDDLLPEPDIMPRLITSDPVAGETFLQQALDAGHEGIMSKAPSAPYEAGNRGSAWRKIKHSYSLDLVILAAEWGSGRRKAWLSNLHLGARDPATGGFVMLGKTFKGLTDAQLAWQTQRLQEIAVAREGNLVYVKPEVVVEIAFNEVQTSPQYPAGMALRFARVKRFRPDKSAQEADTIEAVREIYRSRFAAPEETSA</sequence>
<dbReference type="InterPro" id="IPR012340">
    <property type="entry name" value="NA-bd_OB-fold"/>
</dbReference>
<dbReference type="GO" id="GO:0003677">
    <property type="term" value="F:DNA binding"/>
    <property type="evidence" value="ECO:0007669"/>
    <property type="project" value="InterPro"/>
</dbReference>
<evidence type="ECO:0000256" key="9">
    <source>
        <dbReference type="ARBA" id="ARBA00023172"/>
    </source>
</evidence>
<dbReference type="GO" id="GO:0006281">
    <property type="term" value="P:DNA repair"/>
    <property type="evidence" value="ECO:0007669"/>
    <property type="project" value="UniProtKB-UniRule"/>
</dbReference>
<evidence type="ECO:0000313" key="19">
    <source>
        <dbReference type="Proteomes" id="UP000483379"/>
    </source>
</evidence>
<keyword evidence="3 14" id="KW-0235">DNA replication</keyword>
<dbReference type="NCBIfam" id="NF002868">
    <property type="entry name" value="PRK03180.1"/>
    <property type="match status" value="1"/>
</dbReference>
<comment type="function">
    <text evidence="13 14">DNA ligase that seals nicks in double-stranded DNA during DNA replication, DNA recombination and DNA repair.</text>
</comment>
<keyword evidence="1 14" id="KW-0436">Ligase</keyword>
<dbReference type="Pfam" id="PF04679">
    <property type="entry name" value="DNA_ligase_A_C"/>
    <property type="match status" value="1"/>
</dbReference>
<dbReference type="EMBL" id="JAAIJQ010000010">
    <property type="protein sequence ID" value="NEV61236.1"/>
    <property type="molecule type" value="Genomic_DNA"/>
</dbReference>
<evidence type="ECO:0000256" key="3">
    <source>
        <dbReference type="ARBA" id="ARBA00022705"/>
    </source>
</evidence>
<dbReference type="Proteomes" id="UP000483379">
    <property type="component" value="Unassembled WGS sequence"/>
</dbReference>
<accession>A0A6M0JUP3</accession>
<dbReference type="GO" id="GO:0051301">
    <property type="term" value="P:cell division"/>
    <property type="evidence" value="ECO:0007669"/>
    <property type="project" value="UniProtKB-KW"/>
</dbReference>
<keyword evidence="8 14" id="KW-0460">Magnesium</keyword>
<dbReference type="SUPFAM" id="SSF56091">
    <property type="entry name" value="DNA ligase/mRNA capping enzyme, catalytic domain"/>
    <property type="match status" value="1"/>
</dbReference>
<dbReference type="InterPro" id="IPR012310">
    <property type="entry name" value="DNA_ligase_ATP-dep_cent"/>
</dbReference>
<feature type="binding site" evidence="14">
    <location>
        <position position="219"/>
    </location>
    <ligand>
        <name>ATP</name>
        <dbReference type="ChEBI" id="CHEBI:30616"/>
    </ligand>
</feature>
<proteinExistence type="inferred from homology"/>
<gene>
    <name evidence="14" type="primary">lig</name>
    <name evidence="18" type="ORF">G3446_04855</name>
</gene>
<dbReference type="PROSITE" id="PS50160">
    <property type="entry name" value="DNA_LIGASE_A3"/>
    <property type="match status" value="1"/>
</dbReference>
<evidence type="ECO:0000256" key="5">
    <source>
        <dbReference type="ARBA" id="ARBA00022741"/>
    </source>
</evidence>
<protein>
    <recommendedName>
        <fullName evidence="14">Probable DNA ligase</fullName>
        <ecNumber evidence="14">6.5.1.1</ecNumber>
    </recommendedName>
    <alternativeName>
        <fullName evidence="14">Polydeoxyribonucleotide synthase [ATP]</fullName>
    </alternativeName>
</protein>
<dbReference type="SUPFAM" id="SSF50249">
    <property type="entry name" value="Nucleic acid-binding proteins"/>
    <property type="match status" value="1"/>
</dbReference>
<evidence type="ECO:0000256" key="15">
    <source>
        <dbReference type="RuleBase" id="RU000617"/>
    </source>
</evidence>
<feature type="binding site" evidence="14">
    <location>
        <position position="375"/>
    </location>
    <ligand>
        <name>ATP</name>
        <dbReference type="ChEBI" id="CHEBI:30616"/>
    </ligand>
</feature>
<feature type="binding site" evidence="14">
    <location>
        <position position="212"/>
    </location>
    <ligand>
        <name>ATP</name>
        <dbReference type="ChEBI" id="CHEBI:30616"/>
    </ligand>
</feature>
<evidence type="ECO:0000256" key="12">
    <source>
        <dbReference type="ARBA" id="ARBA00034003"/>
    </source>
</evidence>
<dbReference type="NCBIfam" id="TIGR00574">
    <property type="entry name" value="dnl1"/>
    <property type="match status" value="1"/>
</dbReference>
<dbReference type="FunFam" id="2.40.50.140:FF:000163">
    <property type="entry name" value="Probable DNA ligase"/>
    <property type="match status" value="1"/>
</dbReference>
<keyword evidence="5 14" id="KW-0547">Nucleotide-binding</keyword>
<evidence type="ECO:0000256" key="6">
    <source>
        <dbReference type="ARBA" id="ARBA00022763"/>
    </source>
</evidence>
<evidence type="ECO:0000256" key="1">
    <source>
        <dbReference type="ARBA" id="ARBA00022598"/>
    </source>
</evidence>
<dbReference type="InterPro" id="IPR000977">
    <property type="entry name" value="DNA_ligase_ATP-dep"/>
</dbReference>
<dbReference type="PANTHER" id="PTHR45674:SF13">
    <property type="entry name" value="DNA LIGASE-RELATED"/>
    <property type="match status" value="1"/>
</dbReference>
<dbReference type="CDD" id="cd07901">
    <property type="entry name" value="Adenylation_DNA_ligase_Arch_LigB"/>
    <property type="match status" value="1"/>
</dbReference>
<dbReference type="PROSITE" id="PS00697">
    <property type="entry name" value="DNA_LIGASE_A1"/>
    <property type="match status" value="1"/>
</dbReference>
<feature type="binding site" evidence="14">
    <location>
        <position position="303"/>
    </location>
    <ligand>
        <name>ATP</name>
        <dbReference type="ChEBI" id="CHEBI:30616"/>
    </ligand>
</feature>
<keyword evidence="10 14" id="KW-0234">DNA repair</keyword>
<dbReference type="Gene3D" id="3.30.470.30">
    <property type="entry name" value="DNA ligase/mRNA capping enzyme"/>
    <property type="match status" value="1"/>
</dbReference>
<evidence type="ECO:0000256" key="14">
    <source>
        <dbReference type="HAMAP-Rule" id="MF_00407"/>
    </source>
</evidence>
<evidence type="ECO:0000256" key="10">
    <source>
        <dbReference type="ARBA" id="ARBA00023204"/>
    </source>
</evidence>
<dbReference type="PANTHER" id="PTHR45674">
    <property type="entry name" value="DNA LIGASE 1/3 FAMILY MEMBER"/>
    <property type="match status" value="1"/>
</dbReference>
<dbReference type="GO" id="GO:0006260">
    <property type="term" value="P:DNA replication"/>
    <property type="evidence" value="ECO:0007669"/>
    <property type="project" value="UniProtKB-UniRule"/>
</dbReference>
<dbReference type="AlphaFoldDB" id="A0A6M0JUP3"/>
<evidence type="ECO:0000313" key="18">
    <source>
        <dbReference type="EMBL" id="NEV61236.1"/>
    </source>
</evidence>
<dbReference type="Pfam" id="PF01068">
    <property type="entry name" value="DNA_ligase_A_M"/>
    <property type="match status" value="1"/>
</dbReference>
<keyword evidence="9 14" id="KW-0233">DNA recombination</keyword>
<keyword evidence="11 14" id="KW-0131">Cell cycle</keyword>
<dbReference type="EC" id="6.5.1.1" evidence="14"/>
<feature type="binding site" evidence="14">
    <location>
        <position position="263"/>
    </location>
    <ligand>
        <name>ATP</name>
        <dbReference type="ChEBI" id="CHEBI:30616"/>
    </ligand>
</feature>
<dbReference type="GO" id="GO:0071897">
    <property type="term" value="P:DNA biosynthetic process"/>
    <property type="evidence" value="ECO:0007669"/>
    <property type="project" value="InterPro"/>
</dbReference>
<reference evidence="18 19" key="1">
    <citation type="submission" date="2020-02" db="EMBL/GenBank/DDBJ databases">
        <title>Genome sequences of Thiorhodococcus mannitoliphagus and Thiorhodococcus minor, purple sulfur photosynthetic bacteria in the gammaproteobacterial family, Chromatiaceae.</title>
        <authorList>
            <person name="Aviles F.A."/>
            <person name="Meyer T.E."/>
            <person name="Kyndt J.A."/>
        </authorList>
    </citation>
    <scope>NUCLEOTIDE SEQUENCE [LARGE SCALE GENOMIC DNA]</scope>
    <source>
        <strain evidence="18 19">DSM 11518</strain>
    </source>
</reference>
<dbReference type="InterPro" id="IPR036599">
    <property type="entry name" value="DNA_ligase_N_sf"/>
</dbReference>
<dbReference type="InterPro" id="IPR050191">
    <property type="entry name" value="ATP-dep_DNA_ligase"/>
</dbReference>
<dbReference type="Pfam" id="PF04675">
    <property type="entry name" value="DNA_ligase_A_N"/>
    <property type="match status" value="1"/>
</dbReference>
<evidence type="ECO:0000256" key="16">
    <source>
        <dbReference type="RuleBase" id="RU004196"/>
    </source>
</evidence>
<evidence type="ECO:0000256" key="4">
    <source>
        <dbReference type="ARBA" id="ARBA00022723"/>
    </source>
</evidence>
<feature type="domain" description="ATP-dependent DNA ligase family profile" evidence="17">
    <location>
        <begin position="301"/>
        <end position="415"/>
    </location>
</feature>
<comment type="caution">
    <text evidence="18">The sequence shown here is derived from an EMBL/GenBank/DDBJ whole genome shotgun (WGS) entry which is preliminary data.</text>
</comment>
<comment type="catalytic activity">
    <reaction evidence="12 14 15">
        <text>ATP + (deoxyribonucleotide)n-3'-hydroxyl + 5'-phospho-(deoxyribonucleotide)m = (deoxyribonucleotide)n+m + AMP + diphosphate.</text>
        <dbReference type="EC" id="6.5.1.1"/>
    </reaction>
</comment>
<evidence type="ECO:0000256" key="2">
    <source>
        <dbReference type="ARBA" id="ARBA00022618"/>
    </source>
</evidence>
<feature type="active site" description="N6-AMP-lysine intermediate" evidence="14">
    <location>
        <position position="214"/>
    </location>
</feature>
<feature type="binding site" evidence="14">
    <location>
        <position position="234"/>
    </location>
    <ligand>
        <name>ATP</name>
        <dbReference type="ChEBI" id="CHEBI:30616"/>
    </ligand>
</feature>
<evidence type="ECO:0000256" key="8">
    <source>
        <dbReference type="ARBA" id="ARBA00022842"/>
    </source>
</evidence>
<keyword evidence="7 14" id="KW-0067">ATP-binding</keyword>
<comment type="cofactor">
    <cofactor evidence="14">
        <name>Mg(2+)</name>
        <dbReference type="ChEBI" id="CHEBI:18420"/>
    </cofactor>
</comment>
<keyword evidence="6 14" id="KW-0227">DNA damage</keyword>
<keyword evidence="19" id="KW-1185">Reference proteome</keyword>
<dbReference type="GO" id="GO:0006310">
    <property type="term" value="P:DNA recombination"/>
    <property type="evidence" value="ECO:0007669"/>
    <property type="project" value="UniProtKB-UniRule"/>
</dbReference>
<dbReference type="GO" id="GO:0046872">
    <property type="term" value="F:metal ion binding"/>
    <property type="evidence" value="ECO:0007669"/>
    <property type="project" value="UniProtKB-KW"/>
</dbReference>
<dbReference type="HAMAP" id="MF_00407">
    <property type="entry name" value="DNA_ligase"/>
    <property type="match status" value="1"/>
</dbReference>
<dbReference type="InterPro" id="IPR012308">
    <property type="entry name" value="DNA_ligase_ATP-dep_N"/>
</dbReference>
<dbReference type="Gene3D" id="1.10.3260.10">
    <property type="entry name" value="DNA ligase, ATP-dependent, N-terminal domain"/>
    <property type="match status" value="1"/>
</dbReference>
<evidence type="ECO:0000256" key="7">
    <source>
        <dbReference type="ARBA" id="ARBA00022840"/>
    </source>
</evidence>
<dbReference type="RefSeq" id="WP_164451281.1">
    <property type="nucleotide sequence ID" value="NZ_JAAIJQ010000010.1"/>
</dbReference>
<dbReference type="InterPro" id="IPR022865">
    <property type="entry name" value="DNA_ligae_ATP-dep_bac/arc"/>
</dbReference>
<evidence type="ECO:0000256" key="13">
    <source>
        <dbReference type="ARBA" id="ARBA00054532"/>
    </source>
</evidence>
<evidence type="ECO:0000256" key="11">
    <source>
        <dbReference type="ARBA" id="ARBA00023306"/>
    </source>
</evidence>
<keyword evidence="4 14" id="KW-0479">Metal-binding</keyword>
<dbReference type="GO" id="GO:0003910">
    <property type="term" value="F:DNA ligase (ATP) activity"/>
    <property type="evidence" value="ECO:0007669"/>
    <property type="project" value="UniProtKB-UniRule"/>
</dbReference>